<dbReference type="PANTHER" id="PTHR43798">
    <property type="entry name" value="MONOACYLGLYCEROL LIPASE"/>
    <property type="match status" value="1"/>
</dbReference>
<comment type="caution">
    <text evidence="3">The sequence shown here is derived from an EMBL/GenBank/DDBJ whole genome shotgun (WGS) entry which is preliminary data.</text>
</comment>
<feature type="region of interest" description="Disordered" evidence="1">
    <location>
        <begin position="427"/>
        <end position="454"/>
    </location>
</feature>
<feature type="compositionally biased region" description="Basic and acidic residues" evidence="1">
    <location>
        <begin position="437"/>
        <end position="454"/>
    </location>
</feature>
<dbReference type="SUPFAM" id="SSF53474">
    <property type="entry name" value="alpha/beta-Hydrolases"/>
    <property type="match status" value="1"/>
</dbReference>
<dbReference type="InterPro" id="IPR029058">
    <property type="entry name" value="AB_hydrolase_fold"/>
</dbReference>
<keyword evidence="3" id="KW-0378">Hydrolase</keyword>
<dbReference type="RefSeq" id="WP_377936598.1">
    <property type="nucleotide sequence ID" value="NZ_JBHUEA010000037.1"/>
</dbReference>
<name>A0ABW4LLK0_9MICO</name>
<reference evidence="4" key="1">
    <citation type="journal article" date="2019" name="Int. J. Syst. Evol. Microbiol.">
        <title>The Global Catalogue of Microorganisms (GCM) 10K type strain sequencing project: providing services to taxonomists for standard genome sequencing and annotation.</title>
        <authorList>
            <consortium name="The Broad Institute Genomics Platform"/>
            <consortium name="The Broad Institute Genome Sequencing Center for Infectious Disease"/>
            <person name="Wu L."/>
            <person name="Ma J."/>
        </authorList>
    </citation>
    <scope>NUCLEOTIDE SEQUENCE [LARGE SCALE GENOMIC DNA]</scope>
    <source>
        <strain evidence="4">CGMCC 1.12471</strain>
    </source>
</reference>
<dbReference type="InterPro" id="IPR027056">
    <property type="entry name" value="Gluconate_2DH_su3"/>
</dbReference>
<protein>
    <submittedName>
        <fullName evidence="3">Alpha/beta fold hydrolase</fullName>
    </submittedName>
</protein>
<dbReference type="Proteomes" id="UP001597347">
    <property type="component" value="Unassembled WGS sequence"/>
</dbReference>
<dbReference type="Pfam" id="PF12697">
    <property type="entry name" value="Abhydrolase_6"/>
    <property type="match status" value="1"/>
</dbReference>
<proteinExistence type="predicted"/>
<evidence type="ECO:0000259" key="2">
    <source>
        <dbReference type="Pfam" id="PF12697"/>
    </source>
</evidence>
<evidence type="ECO:0000256" key="1">
    <source>
        <dbReference type="SAM" id="MobiDB-lite"/>
    </source>
</evidence>
<dbReference type="Pfam" id="PF13618">
    <property type="entry name" value="Gluconate_2-dh3"/>
    <property type="match status" value="1"/>
</dbReference>
<accession>A0ABW4LLK0</accession>
<dbReference type="Gene3D" id="3.40.50.1820">
    <property type="entry name" value="alpha/beta hydrolase"/>
    <property type="match status" value="1"/>
</dbReference>
<organism evidence="3 4">
    <name type="scientific">Amnibacterium endophyticum</name>
    <dbReference type="NCBI Taxonomy" id="2109337"/>
    <lineage>
        <taxon>Bacteria</taxon>
        <taxon>Bacillati</taxon>
        <taxon>Actinomycetota</taxon>
        <taxon>Actinomycetes</taxon>
        <taxon>Micrococcales</taxon>
        <taxon>Microbacteriaceae</taxon>
        <taxon>Amnibacterium</taxon>
    </lineage>
</organism>
<dbReference type="EMBL" id="JBHUEA010000037">
    <property type="protein sequence ID" value="MFD1722999.1"/>
    <property type="molecule type" value="Genomic_DNA"/>
</dbReference>
<dbReference type="InterPro" id="IPR000073">
    <property type="entry name" value="AB_hydrolase_1"/>
</dbReference>
<evidence type="ECO:0000313" key="4">
    <source>
        <dbReference type="Proteomes" id="UP001597347"/>
    </source>
</evidence>
<dbReference type="PANTHER" id="PTHR43798:SF33">
    <property type="entry name" value="HYDROLASE, PUTATIVE (AFU_ORTHOLOGUE AFUA_2G14860)-RELATED"/>
    <property type="match status" value="1"/>
</dbReference>
<keyword evidence="4" id="KW-1185">Reference proteome</keyword>
<gene>
    <name evidence="3" type="ORF">ACFSBI_15725</name>
</gene>
<evidence type="ECO:0000313" key="3">
    <source>
        <dbReference type="EMBL" id="MFD1722999.1"/>
    </source>
</evidence>
<sequence length="454" mass="49069">MAEVRPVVVLLHAFGLSGRSWDGVVAELGDGFDCVALDLPGYGGAADSDRLTVEQTSAWVAALLRELEPERWLLVGHSMGGKIAQVVTAWAERGEHGLAAPDGVVLVNPSTPTPEPMGEDRRQDMESWCADGPMSRQHAEHYVHANGADALPALREAAVEDATAASPRAWLEWLQRGSREDWSGEVGTLRTPTAVLGSPADGDLGADAQRRLNLPHLRDATMHEIDDAHHFVVLEQPGAVAEVIREHWRRVAGAPVLPAAFARLIASDRVSAKTRRVLLARLDGPGDAPRALEPAQRALLTALLTRVLPQRGTRLDVAGRIDSQLAAGNGDGWRFGDLPADAEAWRRALDTVAALAPDFAGRAPDEQDAVVRRLADGDVGEAGPLTGDQVALWFQDLCAEAVRVWLSHPAAQAWVRYDGFADGGDDEDKQGFVRTQAGEREPWQRDWRTGEAWA</sequence>
<dbReference type="InterPro" id="IPR050266">
    <property type="entry name" value="AB_hydrolase_sf"/>
</dbReference>
<dbReference type="GO" id="GO:0016787">
    <property type="term" value="F:hydrolase activity"/>
    <property type="evidence" value="ECO:0007669"/>
    <property type="project" value="UniProtKB-KW"/>
</dbReference>
<feature type="domain" description="AB hydrolase-1" evidence="2">
    <location>
        <begin position="8"/>
        <end position="243"/>
    </location>
</feature>